<evidence type="ECO:0000259" key="2">
    <source>
        <dbReference type="Pfam" id="PF03033"/>
    </source>
</evidence>
<keyword evidence="4" id="KW-1185">Reference proteome</keyword>
<dbReference type="PANTHER" id="PTHR48050">
    <property type="entry name" value="STEROL 3-BETA-GLUCOSYLTRANSFERASE"/>
    <property type="match status" value="1"/>
</dbReference>
<proteinExistence type="predicted"/>
<organism evidence="3 4">
    <name type="scientific">Kibdelosporangium philippinense</name>
    <dbReference type="NCBI Taxonomy" id="211113"/>
    <lineage>
        <taxon>Bacteria</taxon>
        <taxon>Bacillati</taxon>
        <taxon>Actinomycetota</taxon>
        <taxon>Actinomycetes</taxon>
        <taxon>Pseudonocardiales</taxon>
        <taxon>Pseudonocardiaceae</taxon>
        <taxon>Kibdelosporangium</taxon>
    </lineage>
</organism>
<keyword evidence="3" id="KW-0328">Glycosyltransferase</keyword>
<accession>A0ABS8ZI83</accession>
<sequence length="147" mass="15585">MRVLLSAIGSRGEIEPTMALALQLQELDHEVRLVAPPDFRGLAETAGIPFVPIGPEVRVAAKGNTPEDLRKAADQSVRDQFETISATGKGFDAVVGAGMLQFAAHSAAENLGVPYFFGTFCALSFPSPHHAPPAFAILGDSRERTQG</sequence>
<dbReference type="Proteomes" id="UP001521150">
    <property type="component" value="Unassembled WGS sequence"/>
</dbReference>
<keyword evidence="3" id="KW-0808">Transferase</keyword>
<dbReference type="Gene3D" id="3.40.50.2000">
    <property type="entry name" value="Glycogen Phosphorylase B"/>
    <property type="match status" value="1"/>
</dbReference>
<dbReference type="SUPFAM" id="SSF53756">
    <property type="entry name" value="UDP-Glycosyltransferase/glycogen phosphorylase"/>
    <property type="match status" value="1"/>
</dbReference>
<gene>
    <name evidence="3" type="ORF">LWC34_26415</name>
</gene>
<feature type="domain" description="Glycosyltransferase family 28 N-terminal" evidence="2">
    <location>
        <begin position="3"/>
        <end position="116"/>
    </location>
</feature>
<comment type="caution">
    <text evidence="3">The sequence shown here is derived from an EMBL/GenBank/DDBJ whole genome shotgun (WGS) entry which is preliminary data.</text>
</comment>
<protein>
    <submittedName>
        <fullName evidence="3">Glycosyltransferase</fullName>
        <ecNumber evidence="3">2.4.-.-</ecNumber>
    </submittedName>
</protein>
<dbReference type="RefSeq" id="WP_233727833.1">
    <property type="nucleotide sequence ID" value="NZ_JAJVCN010000002.1"/>
</dbReference>
<dbReference type="GO" id="GO:0016757">
    <property type="term" value="F:glycosyltransferase activity"/>
    <property type="evidence" value="ECO:0007669"/>
    <property type="project" value="UniProtKB-KW"/>
</dbReference>
<evidence type="ECO:0000256" key="1">
    <source>
        <dbReference type="ARBA" id="ARBA00023194"/>
    </source>
</evidence>
<keyword evidence="1" id="KW-0045">Antibiotic biosynthesis</keyword>
<dbReference type="PANTHER" id="PTHR48050:SF13">
    <property type="entry name" value="STEROL 3-BETA-GLUCOSYLTRANSFERASE UGT80A2"/>
    <property type="match status" value="1"/>
</dbReference>
<dbReference type="Pfam" id="PF03033">
    <property type="entry name" value="Glyco_transf_28"/>
    <property type="match status" value="1"/>
</dbReference>
<dbReference type="InterPro" id="IPR004276">
    <property type="entry name" value="GlycoTrans_28_N"/>
</dbReference>
<evidence type="ECO:0000313" key="4">
    <source>
        <dbReference type="Proteomes" id="UP001521150"/>
    </source>
</evidence>
<reference evidence="3 4" key="1">
    <citation type="submission" date="2021-12" db="EMBL/GenBank/DDBJ databases">
        <title>Genome sequence of Kibdelosporangium philippinense ATCC 49844.</title>
        <authorList>
            <person name="Fedorov E.A."/>
            <person name="Omeragic M."/>
            <person name="Shalygina K.F."/>
            <person name="Maclea K.S."/>
        </authorList>
    </citation>
    <scope>NUCLEOTIDE SEQUENCE [LARGE SCALE GENOMIC DNA]</scope>
    <source>
        <strain evidence="3 4">ATCC 49844</strain>
    </source>
</reference>
<dbReference type="EMBL" id="JAJVCN010000002">
    <property type="protein sequence ID" value="MCE7006341.1"/>
    <property type="molecule type" value="Genomic_DNA"/>
</dbReference>
<dbReference type="InterPro" id="IPR050426">
    <property type="entry name" value="Glycosyltransferase_28"/>
</dbReference>
<dbReference type="EC" id="2.4.-.-" evidence="3"/>
<name>A0ABS8ZI83_9PSEU</name>
<evidence type="ECO:0000313" key="3">
    <source>
        <dbReference type="EMBL" id="MCE7006341.1"/>
    </source>
</evidence>